<sequence>MSSNAENEKISKDPTNKDDDWEIVNEKGSQAPSQPEAQAKNEGDLEKGHEEPEKKTEDERRRELMKEKWAHMQQQKSGVDPDREVKIPTYKSFVGDW</sequence>
<proteinExistence type="predicted"/>
<feature type="compositionally biased region" description="Basic and acidic residues" evidence="1">
    <location>
        <begin position="39"/>
        <end position="70"/>
    </location>
</feature>
<dbReference type="Proteomes" id="UP000265631">
    <property type="component" value="Unassembled WGS sequence"/>
</dbReference>
<evidence type="ECO:0000313" key="3">
    <source>
        <dbReference type="Proteomes" id="UP000265631"/>
    </source>
</evidence>
<evidence type="ECO:0000313" key="2">
    <source>
        <dbReference type="EMBL" id="RFN45304.1"/>
    </source>
</evidence>
<accession>A0A395MBP2</accession>
<gene>
    <name evidence="2" type="ORF">FIE12Z_10453</name>
</gene>
<reference evidence="2 3" key="1">
    <citation type="journal article" date="2018" name="PLoS Pathog.">
        <title>Evolution of structural diversity of trichothecenes, a family of toxins produced by plant pathogenic and entomopathogenic fungi.</title>
        <authorList>
            <person name="Proctor R.H."/>
            <person name="McCormick S.P."/>
            <person name="Kim H.S."/>
            <person name="Cardoza R.E."/>
            <person name="Stanley A.M."/>
            <person name="Lindo L."/>
            <person name="Kelly A."/>
            <person name="Brown D.W."/>
            <person name="Lee T."/>
            <person name="Vaughan M.M."/>
            <person name="Alexander N.J."/>
            <person name="Busman M."/>
            <person name="Gutierrez S."/>
        </authorList>
    </citation>
    <scope>NUCLEOTIDE SEQUENCE [LARGE SCALE GENOMIC DNA]</scope>
    <source>
        <strain evidence="2 3">NRRL 13405</strain>
    </source>
</reference>
<keyword evidence="3" id="KW-1185">Reference proteome</keyword>
<organism evidence="2 3">
    <name type="scientific">Fusarium flagelliforme</name>
    <dbReference type="NCBI Taxonomy" id="2675880"/>
    <lineage>
        <taxon>Eukaryota</taxon>
        <taxon>Fungi</taxon>
        <taxon>Dikarya</taxon>
        <taxon>Ascomycota</taxon>
        <taxon>Pezizomycotina</taxon>
        <taxon>Sordariomycetes</taxon>
        <taxon>Hypocreomycetidae</taxon>
        <taxon>Hypocreales</taxon>
        <taxon>Nectriaceae</taxon>
        <taxon>Fusarium</taxon>
        <taxon>Fusarium incarnatum-equiseti species complex</taxon>
    </lineage>
</organism>
<feature type="compositionally biased region" description="Polar residues" evidence="1">
    <location>
        <begin position="27"/>
        <end position="36"/>
    </location>
</feature>
<comment type="caution">
    <text evidence="2">The sequence shown here is derived from an EMBL/GenBank/DDBJ whole genome shotgun (WGS) entry which is preliminary data.</text>
</comment>
<dbReference type="AlphaFoldDB" id="A0A395MBP2"/>
<dbReference type="EMBL" id="PXXK01000358">
    <property type="protein sequence ID" value="RFN45304.1"/>
    <property type="molecule type" value="Genomic_DNA"/>
</dbReference>
<protein>
    <submittedName>
        <fullName evidence="2">Uncharacterized protein</fullName>
    </submittedName>
</protein>
<feature type="compositionally biased region" description="Basic and acidic residues" evidence="1">
    <location>
        <begin position="1"/>
        <end position="18"/>
    </location>
</feature>
<evidence type="ECO:0000256" key="1">
    <source>
        <dbReference type="SAM" id="MobiDB-lite"/>
    </source>
</evidence>
<feature type="region of interest" description="Disordered" evidence="1">
    <location>
        <begin position="1"/>
        <end position="83"/>
    </location>
</feature>
<name>A0A395MBP2_9HYPO</name>